<feature type="domain" description="6-phosphogluconate dehydrogenase NADP-binding" evidence="5">
    <location>
        <begin position="2"/>
        <end position="153"/>
    </location>
</feature>
<organism evidence="7 8">
    <name type="scientific">Phytohabitans suffuscus</name>
    <dbReference type="NCBI Taxonomy" id="624315"/>
    <lineage>
        <taxon>Bacteria</taxon>
        <taxon>Bacillati</taxon>
        <taxon>Actinomycetota</taxon>
        <taxon>Actinomycetes</taxon>
        <taxon>Micromonosporales</taxon>
        <taxon>Micromonosporaceae</taxon>
    </lineage>
</organism>
<dbReference type="SUPFAM" id="SSF51735">
    <property type="entry name" value="NAD(P)-binding Rossmann-fold domains"/>
    <property type="match status" value="1"/>
</dbReference>
<dbReference type="GO" id="GO:0051287">
    <property type="term" value="F:NAD binding"/>
    <property type="evidence" value="ECO:0007669"/>
    <property type="project" value="InterPro"/>
</dbReference>
<dbReference type="SUPFAM" id="SSF48179">
    <property type="entry name" value="6-phosphogluconate dehydrogenase C-terminal domain-like"/>
    <property type="match status" value="1"/>
</dbReference>
<dbReference type="PANTHER" id="PTHR43060:SF15">
    <property type="entry name" value="3-HYDROXYISOBUTYRATE DEHYDROGENASE-LIKE 1, MITOCHONDRIAL-RELATED"/>
    <property type="match status" value="1"/>
</dbReference>
<dbReference type="Pfam" id="PF14833">
    <property type="entry name" value="NAD_binding_11"/>
    <property type="match status" value="1"/>
</dbReference>
<keyword evidence="8" id="KW-1185">Reference proteome</keyword>
<sequence>MGFVGLGNMGGRMTRRLVDAGTPVLGYDTDPERAPAAGATAAGSVRALTEASDVVLLSLPDSSVVERVVAGIEESARPGQIVVDLSTAAPASTVRIHAELASLGVEYLDAGISGGAAAAEKGTLTIMVGGSPAALATVEPLFAAFASMVIHMGQPGAGHTTKVLNNFLNAVSLAASAEVMVAAKRAGLDLAQVLDVLNASSGVNFATLNRFPHIIKGDYLEGGLTSSLMTKDVTLYVDCAAQLGVPSLSAAGPLAAFGLANNLGYADQISNKVVDAIGDVAGGTRLHTPEEH</sequence>
<dbReference type="Pfam" id="PF03446">
    <property type="entry name" value="NAD_binding_2"/>
    <property type="match status" value="1"/>
</dbReference>
<dbReference type="InterPro" id="IPR008927">
    <property type="entry name" value="6-PGluconate_DH-like_C_sf"/>
</dbReference>
<proteinExistence type="inferred from homology"/>
<feature type="domain" description="3-hydroxyisobutyrate dehydrogenase-like NAD-binding" evidence="6">
    <location>
        <begin position="156"/>
        <end position="267"/>
    </location>
</feature>
<dbReference type="Proteomes" id="UP000503011">
    <property type="component" value="Chromosome"/>
</dbReference>
<gene>
    <name evidence="7" type="ORF">Psuf_067400</name>
</gene>
<dbReference type="InterPro" id="IPR015815">
    <property type="entry name" value="HIBADH-related"/>
</dbReference>
<evidence type="ECO:0000313" key="7">
    <source>
        <dbReference type="EMBL" id="BCB89427.1"/>
    </source>
</evidence>
<dbReference type="Gene3D" id="1.10.1040.10">
    <property type="entry name" value="N-(1-d-carboxylethyl)-l-norvaline Dehydrogenase, domain 2"/>
    <property type="match status" value="1"/>
</dbReference>
<protein>
    <submittedName>
        <fullName evidence="7">2-hydroxymethylglutarate dehydrogenase</fullName>
    </submittedName>
</protein>
<dbReference type="PANTHER" id="PTHR43060">
    <property type="entry name" value="3-HYDROXYISOBUTYRATE DEHYDROGENASE-LIKE 1, MITOCHONDRIAL-RELATED"/>
    <property type="match status" value="1"/>
</dbReference>
<dbReference type="Gene3D" id="3.40.50.720">
    <property type="entry name" value="NAD(P)-binding Rossmann-like Domain"/>
    <property type="match status" value="1"/>
</dbReference>
<keyword evidence="3" id="KW-0520">NAD</keyword>
<reference evidence="7 8" key="1">
    <citation type="submission" date="2020-03" db="EMBL/GenBank/DDBJ databases">
        <title>Whole genome shotgun sequence of Phytohabitans suffuscus NBRC 105367.</title>
        <authorList>
            <person name="Komaki H."/>
            <person name="Tamura T."/>
        </authorList>
    </citation>
    <scope>NUCLEOTIDE SEQUENCE [LARGE SCALE GENOMIC DNA]</scope>
    <source>
        <strain evidence="7 8">NBRC 105367</strain>
    </source>
</reference>
<dbReference type="EMBL" id="AP022871">
    <property type="protein sequence ID" value="BCB89427.1"/>
    <property type="molecule type" value="Genomic_DNA"/>
</dbReference>
<dbReference type="InterPro" id="IPR013328">
    <property type="entry name" value="6PGD_dom2"/>
</dbReference>
<dbReference type="PIRSF" id="PIRSF000103">
    <property type="entry name" value="HIBADH"/>
    <property type="match status" value="1"/>
</dbReference>
<evidence type="ECO:0000256" key="4">
    <source>
        <dbReference type="PIRSR" id="PIRSR000103-1"/>
    </source>
</evidence>
<feature type="active site" evidence="4">
    <location>
        <position position="162"/>
    </location>
</feature>
<evidence type="ECO:0000256" key="3">
    <source>
        <dbReference type="ARBA" id="ARBA00023027"/>
    </source>
</evidence>
<dbReference type="AlphaFoldDB" id="A0A6F8YTG3"/>
<dbReference type="KEGG" id="psuu:Psuf_067400"/>
<evidence type="ECO:0000259" key="6">
    <source>
        <dbReference type="Pfam" id="PF14833"/>
    </source>
</evidence>
<evidence type="ECO:0000259" key="5">
    <source>
        <dbReference type="Pfam" id="PF03446"/>
    </source>
</evidence>
<evidence type="ECO:0000313" key="8">
    <source>
        <dbReference type="Proteomes" id="UP000503011"/>
    </source>
</evidence>
<accession>A0A6F8YTG3</accession>
<dbReference type="InterPro" id="IPR036291">
    <property type="entry name" value="NAD(P)-bd_dom_sf"/>
</dbReference>
<dbReference type="GO" id="GO:0016491">
    <property type="term" value="F:oxidoreductase activity"/>
    <property type="evidence" value="ECO:0007669"/>
    <property type="project" value="UniProtKB-KW"/>
</dbReference>
<dbReference type="InterPro" id="IPR029154">
    <property type="entry name" value="HIBADH-like_NADP-bd"/>
</dbReference>
<keyword evidence="2" id="KW-0560">Oxidoreductase</keyword>
<evidence type="ECO:0000256" key="1">
    <source>
        <dbReference type="ARBA" id="ARBA00009080"/>
    </source>
</evidence>
<comment type="similarity">
    <text evidence="1">Belongs to the HIBADH-related family.</text>
</comment>
<dbReference type="GO" id="GO:0050661">
    <property type="term" value="F:NADP binding"/>
    <property type="evidence" value="ECO:0007669"/>
    <property type="project" value="InterPro"/>
</dbReference>
<evidence type="ECO:0000256" key="2">
    <source>
        <dbReference type="ARBA" id="ARBA00023002"/>
    </source>
</evidence>
<dbReference type="InterPro" id="IPR006115">
    <property type="entry name" value="6PGDH_NADP-bd"/>
</dbReference>
<name>A0A6F8YTG3_9ACTN</name>
<reference evidence="7 8" key="2">
    <citation type="submission" date="2020-03" db="EMBL/GenBank/DDBJ databases">
        <authorList>
            <person name="Ichikawa N."/>
            <person name="Kimura A."/>
            <person name="Kitahashi Y."/>
            <person name="Uohara A."/>
        </authorList>
    </citation>
    <scope>NUCLEOTIDE SEQUENCE [LARGE SCALE GENOMIC DNA]</scope>
    <source>
        <strain evidence="7 8">NBRC 105367</strain>
    </source>
</reference>